<keyword evidence="8 10" id="KW-1133">Transmembrane helix</keyword>
<dbReference type="EMBL" id="NVQR01000102">
    <property type="protein sequence ID" value="PCH59990.1"/>
    <property type="molecule type" value="Genomic_DNA"/>
</dbReference>
<evidence type="ECO:0000256" key="5">
    <source>
        <dbReference type="ARBA" id="ARBA00022500"/>
    </source>
</evidence>
<keyword evidence="10" id="KW-0997">Cell inner membrane</keyword>
<dbReference type="GO" id="GO:0009425">
    <property type="term" value="C:bacterial-type flagellum basal body"/>
    <property type="evidence" value="ECO:0007669"/>
    <property type="project" value="InterPro"/>
</dbReference>
<evidence type="ECO:0000256" key="4">
    <source>
        <dbReference type="ARBA" id="ARBA00022475"/>
    </source>
</evidence>
<comment type="caution">
    <text evidence="12">The sequence shown here is derived from an EMBL/GenBank/DDBJ whole genome shotgun (WGS) entry which is preliminary data.</text>
</comment>
<dbReference type="Pfam" id="PF03748">
    <property type="entry name" value="FliL"/>
    <property type="match status" value="1"/>
</dbReference>
<organism evidence="12 13">
    <name type="scientific">SAR86 cluster bacterium</name>
    <dbReference type="NCBI Taxonomy" id="2030880"/>
    <lineage>
        <taxon>Bacteria</taxon>
        <taxon>Pseudomonadati</taxon>
        <taxon>Pseudomonadota</taxon>
        <taxon>Gammaproteobacteria</taxon>
        <taxon>SAR86 cluster</taxon>
    </lineage>
</organism>
<evidence type="ECO:0000256" key="8">
    <source>
        <dbReference type="ARBA" id="ARBA00022989"/>
    </source>
</evidence>
<dbReference type="InterPro" id="IPR005503">
    <property type="entry name" value="FliL"/>
</dbReference>
<proteinExistence type="inferred from homology"/>
<evidence type="ECO:0000256" key="1">
    <source>
        <dbReference type="ARBA" id="ARBA00002254"/>
    </source>
</evidence>
<feature type="transmembrane region" description="Helical" evidence="10">
    <location>
        <begin position="28"/>
        <end position="49"/>
    </location>
</feature>
<evidence type="ECO:0000313" key="13">
    <source>
        <dbReference type="Proteomes" id="UP000218172"/>
    </source>
</evidence>
<dbReference type="GO" id="GO:0071978">
    <property type="term" value="P:bacterial-type flagellum-dependent swarming motility"/>
    <property type="evidence" value="ECO:0007669"/>
    <property type="project" value="TreeGrafter"/>
</dbReference>
<keyword evidence="6 10" id="KW-0812">Transmembrane</keyword>
<comment type="function">
    <text evidence="1 10">Controls the rotational direction of flagella during chemotaxis.</text>
</comment>
<feature type="region of interest" description="Disordered" evidence="11">
    <location>
        <begin position="1"/>
        <end position="21"/>
    </location>
</feature>
<dbReference type="GO" id="GO:0005886">
    <property type="term" value="C:plasma membrane"/>
    <property type="evidence" value="ECO:0007669"/>
    <property type="project" value="UniProtKB-SubCell"/>
</dbReference>
<keyword evidence="4" id="KW-1003">Cell membrane</keyword>
<comment type="similarity">
    <text evidence="3 10">Belongs to the FliL family.</text>
</comment>
<keyword evidence="7 10" id="KW-0283">Flagellar rotation</keyword>
<dbReference type="PANTHER" id="PTHR35091">
    <property type="entry name" value="FLAGELLAR PROTEIN FLIL"/>
    <property type="match status" value="1"/>
</dbReference>
<sequence length="176" mass="19239">MADDEKELDLEEGAEEETEDGGKSKKKLIIIAAGAILLIVVAAAAYFFLFAGSDDEGMDEGGEEVEEVVLSMAQYLPLDPSFIVNFSDRGRQRFLQADITIMTRDPSVIMELEEHMPMVRHSLTSVLSAGSLSMLQSSGGVSNMQQQVTTELQRLLSEELGGGVIEQVLFTTFVMQ</sequence>
<comment type="subcellular location">
    <subcellularLocation>
        <location evidence="10">Cell inner membrane</location>
    </subcellularLocation>
    <subcellularLocation>
        <location evidence="2">Cell membrane</location>
        <topology evidence="2">Single-pass membrane protein</topology>
    </subcellularLocation>
</comment>
<dbReference type="Proteomes" id="UP000218172">
    <property type="component" value="Unassembled WGS sequence"/>
</dbReference>
<evidence type="ECO:0000256" key="6">
    <source>
        <dbReference type="ARBA" id="ARBA00022692"/>
    </source>
</evidence>
<keyword evidence="9 10" id="KW-0472">Membrane</keyword>
<evidence type="ECO:0000313" key="12">
    <source>
        <dbReference type="EMBL" id="PCH59990.1"/>
    </source>
</evidence>
<keyword evidence="5 10" id="KW-0145">Chemotaxis</keyword>
<evidence type="ECO:0000256" key="3">
    <source>
        <dbReference type="ARBA" id="ARBA00008281"/>
    </source>
</evidence>
<evidence type="ECO:0000256" key="2">
    <source>
        <dbReference type="ARBA" id="ARBA00004162"/>
    </source>
</evidence>
<name>A0A2A4MJE8_9GAMM</name>
<dbReference type="PANTHER" id="PTHR35091:SF2">
    <property type="entry name" value="FLAGELLAR PROTEIN FLIL"/>
    <property type="match status" value="1"/>
</dbReference>
<reference evidence="13" key="1">
    <citation type="submission" date="2017-08" db="EMBL/GenBank/DDBJ databases">
        <title>A dynamic microbial community with high functional redundancy inhabits the cold, oxic subseafloor aquifer.</title>
        <authorList>
            <person name="Tully B.J."/>
            <person name="Wheat C.G."/>
            <person name="Glazer B.T."/>
            <person name="Huber J.A."/>
        </authorList>
    </citation>
    <scope>NUCLEOTIDE SEQUENCE [LARGE SCALE GENOMIC DNA]</scope>
</reference>
<evidence type="ECO:0000256" key="9">
    <source>
        <dbReference type="ARBA" id="ARBA00023136"/>
    </source>
</evidence>
<accession>A0A2A4MJE8</accession>
<evidence type="ECO:0000256" key="11">
    <source>
        <dbReference type="SAM" id="MobiDB-lite"/>
    </source>
</evidence>
<dbReference type="AlphaFoldDB" id="A0A2A4MJE8"/>
<protein>
    <recommendedName>
        <fullName evidence="10">Flagellar protein FliL</fullName>
    </recommendedName>
</protein>
<feature type="compositionally biased region" description="Acidic residues" evidence="11">
    <location>
        <begin position="1"/>
        <end position="19"/>
    </location>
</feature>
<evidence type="ECO:0000256" key="7">
    <source>
        <dbReference type="ARBA" id="ARBA00022779"/>
    </source>
</evidence>
<dbReference type="GO" id="GO:0006935">
    <property type="term" value="P:chemotaxis"/>
    <property type="evidence" value="ECO:0007669"/>
    <property type="project" value="UniProtKB-KW"/>
</dbReference>
<evidence type="ECO:0000256" key="10">
    <source>
        <dbReference type="RuleBase" id="RU364125"/>
    </source>
</evidence>
<gene>
    <name evidence="12" type="ORF">COC19_06425</name>
</gene>